<feature type="compositionally biased region" description="Basic and acidic residues" evidence="4">
    <location>
        <begin position="169"/>
        <end position="185"/>
    </location>
</feature>
<organism evidence="6 7">
    <name type="scientific">Spirodela intermedia</name>
    <name type="common">Intermediate duckweed</name>
    <dbReference type="NCBI Taxonomy" id="51605"/>
    <lineage>
        <taxon>Eukaryota</taxon>
        <taxon>Viridiplantae</taxon>
        <taxon>Streptophyta</taxon>
        <taxon>Embryophyta</taxon>
        <taxon>Tracheophyta</taxon>
        <taxon>Spermatophyta</taxon>
        <taxon>Magnoliopsida</taxon>
        <taxon>Liliopsida</taxon>
        <taxon>Araceae</taxon>
        <taxon>Lemnoideae</taxon>
        <taxon>Spirodela</taxon>
    </lineage>
</organism>
<feature type="region of interest" description="Disordered" evidence="4">
    <location>
        <begin position="169"/>
        <end position="200"/>
    </location>
</feature>
<dbReference type="OrthoDB" id="685855at2759"/>
<sequence length="362" mass="38759">MLKKMSEASQKHAGDRPMTTPASERTCFSDFDRRSSSASLFSRPGLFIGFGKGMVDSDSSGSPKSPLDYRIFSGFGGHRVRSPRSPRAGGPRKIWNGDKVGLSLINEGECRSSGGVVGSSESRSILFVSQMRVGISNPKTSIIHHPLAEGSACSSKSLPKNYAISFHGRIESPDLRSDPSKKKGSELPVSRSVSPPSVGAGGSIIASGSLPITSGFTDSLSASEIERSEDYTRIISRGPNPKTTHIFGDCVLEALSTGDAPDFAGNDGRAEEEGRESFWMVDCSGDPFPFPADDFLRICFCCKKKLDGKDIYIYRGEKAFCSCACRSREIGTEEEEPANDRPGSPPPSRPEEIVPTAGDIAA</sequence>
<proteinExistence type="inferred from homology"/>
<evidence type="ECO:0000256" key="1">
    <source>
        <dbReference type="ARBA" id="ARBA00009374"/>
    </source>
</evidence>
<evidence type="ECO:0000313" key="7">
    <source>
        <dbReference type="Proteomes" id="UP000663760"/>
    </source>
</evidence>
<accession>A0A7I8LKX8</accession>
<protein>
    <recommendedName>
        <fullName evidence="5">FLZ-type domain-containing protein</fullName>
    </recommendedName>
</protein>
<feature type="compositionally biased region" description="Basic and acidic residues" evidence="4">
    <location>
        <begin position="1"/>
        <end position="15"/>
    </location>
</feature>
<keyword evidence="7" id="KW-1185">Reference proteome</keyword>
<feature type="domain" description="FLZ-type" evidence="5">
    <location>
        <begin position="294"/>
        <end position="337"/>
    </location>
</feature>
<dbReference type="InterPro" id="IPR007650">
    <property type="entry name" value="Zf-FLZ_dom"/>
</dbReference>
<reference evidence="6" key="1">
    <citation type="submission" date="2020-02" db="EMBL/GenBank/DDBJ databases">
        <authorList>
            <person name="Scholz U."/>
            <person name="Mascher M."/>
            <person name="Fiebig A."/>
        </authorList>
    </citation>
    <scope>NUCLEOTIDE SEQUENCE</scope>
</reference>
<feature type="zinc finger region" description="FLZ-type" evidence="3">
    <location>
        <begin position="294"/>
        <end position="337"/>
    </location>
</feature>
<dbReference type="InterPro" id="IPR044585">
    <property type="entry name" value="FLZ10/11"/>
</dbReference>
<dbReference type="GO" id="GO:0046872">
    <property type="term" value="F:metal ion binding"/>
    <property type="evidence" value="ECO:0007669"/>
    <property type="project" value="UniProtKB-KW"/>
</dbReference>
<evidence type="ECO:0000256" key="2">
    <source>
        <dbReference type="ARBA" id="ARBA00022723"/>
    </source>
</evidence>
<dbReference type="PANTHER" id="PTHR46868:SF3">
    <property type="entry name" value="FCS-LIKE ZINC FINGER 11"/>
    <property type="match status" value="1"/>
</dbReference>
<dbReference type="PANTHER" id="PTHR46868">
    <property type="entry name" value="FCS-LIKE ZINC FINGER 11"/>
    <property type="match status" value="1"/>
</dbReference>
<evidence type="ECO:0000313" key="6">
    <source>
        <dbReference type="EMBL" id="CAA7409945.1"/>
    </source>
</evidence>
<feature type="compositionally biased region" description="Low complexity" evidence="4">
    <location>
        <begin position="188"/>
        <end position="200"/>
    </location>
</feature>
<dbReference type="EMBL" id="LR746280">
    <property type="protein sequence ID" value="CAA7409945.1"/>
    <property type="molecule type" value="Genomic_DNA"/>
</dbReference>
<dbReference type="PROSITE" id="PS51795">
    <property type="entry name" value="ZF_FLZ"/>
    <property type="match status" value="1"/>
</dbReference>
<dbReference type="Pfam" id="PF04570">
    <property type="entry name" value="zf-FLZ"/>
    <property type="match status" value="1"/>
</dbReference>
<name>A0A7I8LKX8_SPIIN</name>
<dbReference type="AlphaFoldDB" id="A0A7I8LKX8"/>
<keyword evidence="2" id="KW-0479">Metal-binding</keyword>
<dbReference type="Proteomes" id="UP000663760">
    <property type="component" value="Chromosome 17"/>
</dbReference>
<evidence type="ECO:0000259" key="5">
    <source>
        <dbReference type="PROSITE" id="PS51795"/>
    </source>
</evidence>
<gene>
    <name evidence="6" type="ORF">SI8410_17020623</name>
</gene>
<evidence type="ECO:0000256" key="3">
    <source>
        <dbReference type="PROSITE-ProRule" id="PRU01131"/>
    </source>
</evidence>
<feature type="region of interest" description="Disordered" evidence="4">
    <location>
        <begin position="1"/>
        <end position="28"/>
    </location>
</feature>
<comment type="similarity">
    <text evidence="1">Belongs to the FLZ family.</text>
</comment>
<evidence type="ECO:0000256" key="4">
    <source>
        <dbReference type="SAM" id="MobiDB-lite"/>
    </source>
</evidence>
<feature type="region of interest" description="Disordered" evidence="4">
    <location>
        <begin position="331"/>
        <end position="362"/>
    </location>
</feature>